<dbReference type="PANTHER" id="PTHR43571:SF1">
    <property type="entry name" value="NADP-SPECIFIC GLUTAMATE DEHYDROGENASE 1-RELATED"/>
    <property type="match status" value="1"/>
</dbReference>
<dbReference type="PRINTS" id="PR00082">
    <property type="entry name" value="GLFDHDRGNASE"/>
</dbReference>
<dbReference type="PANTHER" id="PTHR43571">
    <property type="entry name" value="NADP-SPECIFIC GLUTAMATE DEHYDROGENASE 1-RELATED"/>
    <property type="match status" value="1"/>
</dbReference>
<keyword evidence="3 4" id="KW-0560">Oxidoreductase</keyword>
<dbReference type="RefSeq" id="WP_337704486.1">
    <property type="nucleotide sequence ID" value="NZ_JBBEGM010000007.1"/>
</dbReference>
<dbReference type="InterPro" id="IPR050724">
    <property type="entry name" value="Glu_Leu_Phe_Val_DH"/>
</dbReference>
<dbReference type="InterPro" id="IPR036291">
    <property type="entry name" value="NAD(P)-bd_dom_sf"/>
</dbReference>
<dbReference type="InterPro" id="IPR006097">
    <property type="entry name" value="Glu/Leu/Phe/Val/Trp_DH_dimer"/>
</dbReference>
<evidence type="ECO:0000259" key="6">
    <source>
        <dbReference type="SMART" id="SM00839"/>
    </source>
</evidence>
<dbReference type="EMBL" id="JBBEGM010000007">
    <property type="protein sequence ID" value="MEJ2863127.1"/>
    <property type="molecule type" value="Genomic_DNA"/>
</dbReference>
<dbReference type="SMART" id="SM00839">
    <property type="entry name" value="ELFV_dehydrog"/>
    <property type="match status" value="1"/>
</dbReference>
<dbReference type="Pfam" id="PF02812">
    <property type="entry name" value="ELFV_dehydrog_N"/>
    <property type="match status" value="1"/>
</dbReference>
<organism evidence="7 8">
    <name type="scientific">Actinomycetospora flava</name>
    <dbReference type="NCBI Taxonomy" id="3129232"/>
    <lineage>
        <taxon>Bacteria</taxon>
        <taxon>Bacillati</taxon>
        <taxon>Actinomycetota</taxon>
        <taxon>Actinomycetes</taxon>
        <taxon>Pseudonocardiales</taxon>
        <taxon>Pseudonocardiaceae</taxon>
        <taxon>Actinomycetospora</taxon>
    </lineage>
</organism>
<dbReference type="InterPro" id="IPR006095">
    <property type="entry name" value="Glu/Leu/Phe/Val/Trp_DH"/>
</dbReference>
<dbReference type="NCBIfam" id="NF006929">
    <property type="entry name" value="PRK09414.1"/>
    <property type="match status" value="1"/>
</dbReference>
<dbReference type="Gene3D" id="1.10.285.10">
    <property type="entry name" value="Glutamate Dehydrogenase, chain A, domain 3"/>
    <property type="match status" value="2"/>
</dbReference>
<evidence type="ECO:0000313" key="7">
    <source>
        <dbReference type="EMBL" id="MEJ2863127.1"/>
    </source>
</evidence>
<evidence type="ECO:0000313" key="8">
    <source>
        <dbReference type="Proteomes" id="UP001369736"/>
    </source>
</evidence>
<dbReference type="Pfam" id="PF00208">
    <property type="entry name" value="ELFV_dehydrog"/>
    <property type="match status" value="1"/>
</dbReference>
<accession>A0ABU8M7V6</accession>
<protein>
    <recommendedName>
        <fullName evidence="4">Glutamate dehydrogenase</fullName>
    </recommendedName>
</protein>
<dbReference type="SUPFAM" id="SSF53223">
    <property type="entry name" value="Aminoacid dehydrogenase-like, N-terminal domain"/>
    <property type="match status" value="1"/>
</dbReference>
<evidence type="ECO:0000256" key="2">
    <source>
        <dbReference type="ARBA" id="ARBA00011643"/>
    </source>
</evidence>
<evidence type="ECO:0000256" key="3">
    <source>
        <dbReference type="ARBA" id="ARBA00023002"/>
    </source>
</evidence>
<dbReference type="SUPFAM" id="SSF51735">
    <property type="entry name" value="NAD(P)-binding Rossmann-fold domains"/>
    <property type="match status" value="1"/>
</dbReference>
<comment type="similarity">
    <text evidence="1 4 5">Belongs to the Glu/Leu/Phe/Val dehydrogenases family.</text>
</comment>
<dbReference type="InterPro" id="IPR046346">
    <property type="entry name" value="Aminoacid_DH-like_N_sf"/>
</dbReference>
<sequence length="451" mass="47935">MTRADTHEPENAVLREVWRDVLRRDPHQDFFHADVRGMLRSIGPVLVEHPEYADVVGRLCEPERVIVFRVPWTDDAGTVRVNRGIRVQFNSALGPYKGGLRFAPSVDLDVIKFLGFEQVFKNALTGQDIGGGKGGADVDPKTLSTGELMRFCQSFATELARHVGAAVDVPAGDMGVGSREIGWIYGQYQRLIGYHEPGAFTGKPAVLGGSALRPEATGFGAVYFTRRMLAEQGRDLDGARVVVSGSGNVALFAMEKVIASGGTVVGCSDSRGSVAEPDGVDVDALREVKGQGGSVADYAEKRSNATASDGSAFTLDCDVALPCATQNEIGPEEARALVDHGCWVVAEGANGPVTPEAREILREAGVGFGPGKAANSGGVAVSALEMQQNAGRERWSGEDVDERLQTIMGEAFDRVRDAAERYHGDPTDLENGANAAGFLRVAEAMTSLGVV</sequence>
<proteinExistence type="inferred from homology"/>
<evidence type="ECO:0000256" key="1">
    <source>
        <dbReference type="ARBA" id="ARBA00006382"/>
    </source>
</evidence>
<comment type="subunit">
    <text evidence="2">Homohexamer.</text>
</comment>
<comment type="caution">
    <text evidence="7">The sequence shown here is derived from an EMBL/GenBank/DDBJ whole genome shotgun (WGS) entry which is preliminary data.</text>
</comment>
<dbReference type="Proteomes" id="UP001369736">
    <property type="component" value="Unassembled WGS sequence"/>
</dbReference>
<feature type="domain" description="Glutamate/phenylalanine/leucine/valine/L-tryptophan dehydrogenase C-terminal" evidence="6">
    <location>
        <begin position="210"/>
        <end position="449"/>
    </location>
</feature>
<dbReference type="Gene3D" id="3.40.50.720">
    <property type="entry name" value="NAD(P)-binding Rossmann-like Domain"/>
    <property type="match status" value="1"/>
</dbReference>
<dbReference type="InterPro" id="IPR014362">
    <property type="entry name" value="Glu_DH"/>
</dbReference>
<keyword evidence="8" id="KW-1185">Reference proteome</keyword>
<dbReference type="GO" id="GO:0004354">
    <property type="term" value="F:glutamate dehydrogenase (NADP+) activity"/>
    <property type="evidence" value="ECO:0007669"/>
    <property type="project" value="UniProtKB-EC"/>
</dbReference>
<name>A0ABU8M7V6_9PSEU</name>
<evidence type="ECO:0000256" key="4">
    <source>
        <dbReference type="PIRNR" id="PIRNR000185"/>
    </source>
</evidence>
<evidence type="ECO:0000256" key="5">
    <source>
        <dbReference type="RuleBase" id="RU004417"/>
    </source>
</evidence>
<dbReference type="PIRSF" id="PIRSF000185">
    <property type="entry name" value="Glu_DH"/>
    <property type="match status" value="1"/>
</dbReference>
<dbReference type="InterPro" id="IPR006096">
    <property type="entry name" value="Glu/Leu/Phe/Val/Trp_DH_C"/>
</dbReference>
<reference evidence="7 8" key="1">
    <citation type="submission" date="2024-03" db="EMBL/GenBank/DDBJ databases">
        <title>Actinomycetospora sp. OC33-EN07, a novel actinomycete isolated from wild orchid (Aerides multiflora).</title>
        <authorList>
            <person name="Suriyachadkun C."/>
        </authorList>
    </citation>
    <scope>NUCLEOTIDE SEQUENCE [LARGE SCALE GENOMIC DNA]</scope>
    <source>
        <strain evidence="7 8">OC33-EN07</strain>
    </source>
</reference>
<dbReference type="Gene3D" id="3.40.50.10860">
    <property type="entry name" value="Leucine Dehydrogenase, chain A, domain 1"/>
    <property type="match status" value="1"/>
</dbReference>
<gene>
    <name evidence="7" type="primary">gdhA</name>
    <name evidence="7" type="ORF">WCD58_18315</name>
</gene>